<name>A0A1G9U4A4_ALLAB</name>
<protein>
    <submittedName>
        <fullName evidence="1">Broad-specificity NMP kinase</fullName>
    </submittedName>
</protein>
<keyword evidence="2" id="KW-1185">Reference proteome</keyword>
<dbReference type="Gene3D" id="3.40.50.300">
    <property type="entry name" value="P-loop containing nucleotide triphosphate hydrolases"/>
    <property type="match status" value="2"/>
</dbReference>
<dbReference type="SUPFAM" id="SSF52540">
    <property type="entry name" value="P-loop containing nucleoside triphosphate hydrolases"/>
    <property type="match status" value="2"/>
</dbReference>
<dbReference type="EMBL" id="LT629701">
    <property type="protein sequence ID" value="SDM54405.1"/>
    <property type="molecule type" value="Genomic_DNA"/>
</dbReference>
<proteinExistence type="predicted"/>
<sequence>MEALWVTGAPGTGKSTTGWGLYTRIAERGGSVVYVDVDQLGLVGPPPGGGDAGHAIKADNVVRLLDLMRRRGVQQVIISGVVDPNSPPCWTGLTLVCLGCDRDELRRRYLGRGSSPDTLDALFEVADVFDRFDDVMDTTGQQPEDTVSELLQHCVVRPGEVQPLTVPTPPPPRVIVVSGATAVGKSTAAWGALQTHWQKGIPTAYVDMAQLGFVHPGPDSVLSAACLSALWQGYHQAGAEVLIVVTRDALPTGIFPEDSVTRVLLDADAATLAERVKRRAAGEGALLAGDELRGASQAVQLDVTARAVAEAERLRHTGQIVLDTTGHNADETTAALLGLTLPQG</sequence>
<evidence type="ECO:0000313" key="1">
    <source>
        <dbReference type="EMBL" id="SDM54405.1"/>
    </source>
</evidence>
<gene>
    <name evidence="1" type="ORF">SAMN04489726_2149</name>
</gene>
<accession>A0A1G9U4A4</accession>
<dbReference type="GO" id="GO:0016301">
    <property type="term" value="F:kinase activity"/>
    <property type="evidence" value="ECO:0007669"/>
    <property type="project" value="UniProtKB-KW"/>
</dbReference>
<dbReference type="eggNOG" id="COG0529">
    <property type="taxonomic scope" value="Bacteria"/>
</dbReference>
<organism evidence="1 2">
    <name type="scientific">Allokutzneria albata</name>
    <name type="common">Kibdelosporangium albatum</name>
    <dbReference type="NCBI Taxonomy" id="211114"/>
    <lineage>
        <taxon>Bacteria</taxon>
        <taxon>Bacillati</taxon>
        <taxon>Actinomycetota</taxon>
        <taxon>Actinomycetes</taxon>
        <taxon>Pseudonocardiales</taxon>
        <taxon>Pseudonocardiaceae</taxon>
        <taxon>Allokutzneria</taxon>
    </lineage>
</organism>
<dbReference type="InterPro" id="IPR027417">
    <property type="entry name" value="P-loop_NTPase"/>
</dbReference>
<dbReference type="STRING" id="211114.SAMN04489726_2149"/>
<dbReference type="OrthoDB" id="7889077at2"/>
<dbReference type="AlphaFoldDB" id="A0A1G9U4A4"/>
<keyword evidence="1" id="KW-0418">Kinase</keyword>
<reference evidence="1 2" key="1">
    <citation type="submission" date="2016-10" db="EMBL/GenBank/DDBJ databases">
        <authorList>
            <person name="de Groot N.N."/>
        </authorList>
    </citation>
    <scope>NUCLEOTIDE SEQUENCE [LARGE SCALE GENOMIC DNA]</scope>
    <source>
        <strain evidence="1 2">DSM 44149</strain>
    </source>
</reference>
<dbReference type="RefSeq" id="WP_030433780.1">
    <property type="nucleotide sequence ID" value="NZ_JOEF01000056.1"/>
</dbReference>
<keyword evidence="1" id="KW-0808">Transferase</keyword>
<dbReference type="Pfam" id="PF13238">
    <property type="entry name" value="AAA_18"/>
    <property type="match status" value="1"/>
</dbReference>
<dbReference type="Proteomes" id="UP000183376">
    <property type="component" value="Chromosome I"/>
</dbReference>
<evidence type="ECO:0000313" key="2">
    <source>
        <dbReference type="Proteomes" id="UP000183376"/>
    </source>
</evidence>